<keyword evidence="4" id="KW-1185">Reference proteome</keyword>
<evidence type="ECO:0000313" key="5">
    <source>
        <dbReference type="RefSeq" id="XP_022365312.1"/>
    </source>
</evidence>
<evidence type="ECO:0000256" key="3">
    <source>
        <dbReference type="SAM" id="MobiDB-lite"/>
    </source>
</evidence>
<feature type="compositionally biased region" description="Basic and acidic residues" evidence="3">
    <location>
        <begin position="413"/>
        <end position="422"/>
    </location>
</feature>
<evidence type="ECO:0000256" key="2">
    <source>
        <dbReference type="ARBA" id="ARBA00023002"/>
    </source>
</evidence>
<feature type="region of interest" description="Disordered" evidence="3">
    <location>
        <begin position="195"/>
        <end position="353"/>
    </location>
</feature>
<dbReference type="InterPro" id="IPR002347">
    <property type="entry name" value="SDR_fam"/>
</dbReference>
<sequence>MDRTVVLITGCSSGIGLHLALRLASDPSRSFKVYATLRDLRAQDPLWEAARSRGCPPGSLETLQLDVRDADSVAAARARVTEGRVDVLVCNAGRGLLGPLEAHTAGAVGSVLDVNVAGTVRTLQAFLPDMKRRRSGRVLVTGSMGGLMGAWMGRGQREGRDLVAVPPAAWGSRWRPSQTRLRSLFSPRRAAVQRGLLRQQVRDRRSVRESGGSPASLRGPREPHRVRPGAHRLPGEAGGRRGRGAGRRGRRDPPPLLPLPAPSGADLPRGGAGPGRGDRGLPRRAARPAPRAALLQHRELPAPGAPASGRPQRLQLRRRHAPRGVRRRARGGADRRCPRRPRAPRSSRRRRPAIKAWSAAVCRSLLCAPGMRGSAGRRQAAGCTAPVGQVARASGGRSGKIVVSPGYSCAETEAQKEEEASPRKGRAASGPWIPTGCLQQVLGGPGKGESQVVTCPHPQSWEIRQGP</sequence>
<feature type="compositionally biased region" description="Basic residues" evidence="3">
    <location>
        <begin position="240"/>
        <end position="250"/>
    </location>
</feature>
<dbReference type="AlphaFoldDB" id="A0A2Y9JW38"/>
<gene>
    <name evidence="5" type="primary">LOC111151543</name>
</gene>
<dbReference type="GO" id="GO:0005829">
    <property type="term" value="C:cytosol"/>
    <property type="evidence" value="ECO:0007669"/>
    <property type="project" value="TreeGrafter"/>
</dbReference>
<evidence type="ECO:0000313" key="4">
    <source>
        <dbReference type="Proteomes" id="UP000248482"/>
    </source>
</evidence>
<protein>
    <submittedName>
        <fullName evidence="5">Estradiol 17-beta-dehydrogenase 1 isoform X1</fullName>
    </submittedName>
</protein>
<dbReference type="GO" id="GO:0004303">
    <property type="term" value="F:estradiol 17-beta-dehydrogenase [NAD(P)+] activity"/>
    <property type="evidence" value="ECO:0007669"/>
    <property type="project" value="TreeGrafter"/>
</dbReference>
<dbReference type="SUPFAM" id="SSF51735">
    <property type="entry name" value="NAD(P)-binding Rossmann-fold domains"/>
    <property type="match status" value="1"/>
</dbReference>
<dbReference type="CTD" id="3292"/>
<feature type="compositionally biased region" description="Basic residues" evidence="3">
    <location>
        <begin position="337"/>
        <end position="353"/>
    </location>
</feature>
<dbReference type="OrthoDB" id="47007at2759"/>
<dbReference type="GeneID" id="111151543"/>
<feature type="region of interest" description="Disordered" evidence="3">
    <location>
        <begin position="413"/>
        <end position="467"/>
    </location>
</feature>
<dbReference type="RefSeq" id="XP_022365312.1">
    <property type="nucleotide sequence ID" value="XM_022509604.1"/>
</dbReference>
<feature type="compositionally biased region" description="Basic residues" evidence="3">
    <location>
        <begin position="315"/>
        <end position="330"/>
    </location>
</feature>
<dbReference type="PANTHER" id="PTHR43391">
    <property type="entry name" value="RETINOL DEHYDROGENASE-RELATED"/>
    <property type="match status" value="1"/>
</dbReference>
<dbReference type="Proteomes" id="UP000248482">
    <property type="component" value="Unplaced"/>
</dbReference>
<comment type="similarity">
    <text evidence="1">Belongs to the short-chain dehydrogenases/reductases (SDR) family.</text>
</comment>
<reference evidence="5" key="1">
    <citation type="submission" date="2025-08" db="UniProtKB">
        <authorList>
            <consortium name="RefSeq"/>
        </authorList>
    </citation>
    <scope>IDENTIFICATION</scope>
    <source>
        <tissue evidence="5">Blood</tissue>
    </source>
</reference>
<dbReference type="GO" id="GO:0006703">
    <property type="term" value="P:estrogen biosynthetic process"/>
    <property type="evidence" value="ECO:0007669"/>
    <property type="project" value="TreeGrafter"/>
</dbReference>
<dbReference type="PANTHER" id="PTHR43391:SF15">
    <property type="entry name" value="17-BETA-HYDROXYSTEROID DEHYDROGENASE TYPE 1"/>
    <property type="match status" value="1"/>
</dbReference>
<name>A0A2Y9JW38_ENHLU</name>
<accession>A0A2Y9JW38</accession>
<dbReference type="KEGG" id="elk:111151543"/>
<dbReference type="STRING" id="391180.A0A2Y9JW38"/>
<evidence type="ECO:0000256" key="1">
    <source>
        <dbReference type="ARBA" id="ARBA00006484"/>
    </source>
</evidence>
<organism evidence="4 5">
    <name type="scientific">Enhydra lutris kenyoni</name>
    <name type="common">northern sea otter</name>
    <dbReference type="NCBI Taxonomy" id="391180"/>
    <lineage>
        <taxon>Eukaryota</taxon>
        <taxon>Metazoa</taxon>
        <taxon>Chordata</taxon>
        <taxon>Craniata</taxon>
        <taxon>Vertebrata</taxon>
        <taxon>Euteleostomi</taxon>
        <taxon>Mammalia</taxon>
        <taxon>Eutheria</taxon>
        <taxon>Laurasiatheria</taxon>
        <taxon>Carnivora</taxon>
        <taxon>Caniformia</taxon>
        <taxon>Musteloidea</taxon>
        <taxon>Mustelidae</taxon>
        <taxon>Lutrinae</taxon>
        <taxon>Enhydra</taxon>
    </lineage>
</organism>
<dbReference type="PRINTS" id="PR00081">
    <property type="entry name" value="GDHRDH"/>
</dbReference>
<dbReference type="Gene3D" id="3.40.50.720">
    <property type="entry name" value="NAD(P)-binding Rossmann-like Domain"/>
    <property type="match status" value="1"/>
</dbReference>
<proteinExistence type="inferred from homology"/>
<dbReference type="InterPro" id="IPR036291">
    <property type="entry name" value="NAD(P)-bd_dom_sf"/>
</dbReference>
<dbReference type="Pfam" id="PF00106">
    <property type="entry name" value="adh_short"/>
    <property type="match status" value="1"/>
</dbReference>
<keyword evidence="2" id="KW-0560">Oxidoreductase</keyword>